<proteinExistence type="predicted"/>
<dbReference type="InterPro" id="IPR017658">
    <property type="entry name" value="HhH-GPD_base_excis"/>
</dbReference>
<reference evidence="2" key="1">
    <citation type="submission" date="2021-06" db="EMBL/GenBank/DDBJ databases">
        <authorList>
            <person name="Criscuolo A."/>
        </authorList>
    </citation>
    <scope>NUCLEOTIDE SEQUENCE</scope>
    <source>
        <strain evidence="2">CIP111803</strain>
    </source>
</reference>
<comment type="caution">
    <text evidence="2">The sequence shown here is derived from an EMBL/GenBank/DDBJ whole genome shotgun (WGS) entry which is preliminary data.</text>
</comment>
<evidence type="ECO:0000313" key="3">
    <source>
        <dbReference type="Proteomes" id="UP000693892"/>
    </source>
</evidence>
<evidence type="ECO:0000259" key="1">
    <source>
        <dbReference type="Pfam" id="PF00730"/>
    </source>
</evidence>
<dbReference type="Pfam" id="PF00730">
    <property type="entry name" value="HhH-GPD"/>
    <property type="match status" value="1"/>
</dbReference>
<dbReference type="GO" id="GO:0006284">
    <property type="term" value="P:base-excision repair"/>
    <property type="evidence" value="ECO:0007669"/>
    <property type="project" value="InterPro"/>
</dbReference>
<dbReference type="EMBL" id="CAJVAP010000010">
    <property type="protein sequence ID" value="CAG7608875.1"/>
    <property type="molecule type" value="Genomic_DNA"/>
</dbReference>
<sequence length="200" mass="21184">MPAVDGAILGRMDLHLTDDAEADRLLSENPFALLVGMLLDQQVAMEVAFAGPLKIEQRLGEISPTAIAEADPEEFAALFAQSPAVHRFPGSMAGRVQSLARVVLEGWGGDAAAIWQKGEPDGATVLKRLKSLPGFGEQKARIFLALLGKQCGFAGAGWREAASPYGEEGSYRSVADIVSPETLSLVREAKRAAKAAAKRA</sequence>
<feature type="domain" description="HhH-GPD" evidence="1">
    <location>
        <begin position="35"/>
        <end position="134"/>
    </location>
</feature>
<dbReference type="Proteomes" id="UP000693892">
    <property type="component" value="Unassembled WGS sequence"/>
</dbReference>
<dbReference type="AlphaFoldDB" id="A0A916JZB9"/>
<gene>
    <name evidence="2" type="ORF">LEUCIP111803_01162</name>
</gene>
<accession>A0A916JZB9</accession>
<organism evidence="2 3">
    <name type="scientific">Leucobacter soli</name>
    <dbReference type="NCBI Taxonomy" id="2812850"/>
    <lineage>
        <taxon>Bacteria</taxon>
        <taxon>Bacillati</taxon>
        <taxon>Actinomycetota</taxon>
        <taxon>Actinomycetes</taxon>
        <taxon>Micrococcales</taxon>
        <taxon>Microbacteriaceae</taxon>
        <taxon>Leucobacter</taxon>
    </lineage>
</organism>
<evidence type="ECO:0000313" key="2">
    <source>
        <dbReference type="EMBL" id="CAG7608875.1"/>
    </source>
</evidence>
<keyword evidence="3" id="KW-1185">Reference proteome</keyword>
<name>A0A916JZB9_9MICO</name>
<dbReference type="InterPro" id="IPR003265">
    <property type="entry name" value="HhH-GPD_domain"/>
</dbReference>
<protein>
    <recommendedName>
        <fullName evidence="1">HhH-GPD domain-containing protein</fullName>
    </recommendedName>
</protein>
<dbReference type="NCBIfam" id="TIGR03252">
    <property type="entry name" value="HhH-GPD-type base excision DNA repair protein"/>
    <property type="match status" value="1"/>
</dbReference>